<evidence type="ECO:0000313" key="1">
    <source>
        <dbReference type="EMBL" id="USD19758.1"/>
    </source>
</evidence>
<keyword evidence="2" id="KW-1185">Reference proteome</keyword>
<dbReference type="RefSeq" id="WP_252081852.1">
    <property type="nucleotide sequence ID" value="NZ_CP092418.1"/>
</dbReference>
<sequence>MKLHKTITVAGTPYAIVDSNVRVNLFTPGRALFTVQAEQSLKGLVVFSCGYDVTAIKPWFLGFVEACTQVDKKQQRIFCRELSAALYYRLPLALRGVDLQGALNTISGATGLRFTLPAGDMAYLKQRVATLYNTANGYHMMDSLGEVFGIAKLLWQQQTDGQVFVGSWNDSNWATSPVQVDRTWERQLTSHNGATLPVMPTMRPGALYNGDILTGVELVGAKMNITWSANPWAER</sequence>
<proteinExistence type="predicted"/>
<dbReference type="Proteomes" id="UP001055658">
    <property type="component" value="Chromosome"/>
</dbReference>
<name>A0ABY4V6A5_9GAMM</name>
<organism evidence="1 2">
    <name type="scientific">Microbulbifer variabilis</name>
    <dbReference type="NCBI Taxonomy" id="266805"/>
    <lineage>
        <taxon>Bacteria</taxon>
        <taxon>Pseudomonadati</taxon>
        <taxon>Pseudomonadota</taxon>
        <taxon>Gammaproteobacteria</taxon>
        <taxon>Cellvibrionales</taxon>
        <taxon>Microbulbiferaceae</taxon>
        <taxon>Microbulbifer</taxon>
    </lineage>
</organism>
<evidence type="ECO:0000313" key="2">
    <source>
        <dbReference type="Proteomes" id="UP001055658"/>
    </source>
</evidence>
<gene>
    <name evidence="1" type="ORF">MJO52_11760</name>
</gene>
<protein>
    <submittedName>
        <fullName evidence="1">Uncharacterized protein</fullName>
    </submittedName>
</protein>
<dbReference type="EMBL" id="CP092418">
    <property type="protein sequence ID" value="USD19758.1"/>
    <property type="molecule type" value="Genomic_DNA"/>
</dbReference>
<reference evidence="1" key="1">
    <citation type="submission" date="2022-02" db="EMBL/GenBank/DDBJ databases">
        <title>Coral-associated bacteria.</title>
        <authorList>
            <person name="Tang K."/>
            <person name="Wang X."/>
        </authorList>
    </citation>
    <scope>NUCLEOTIDE SEQUENCE</scope>
    <source>
        <strain evidence="1">SCSIO 43006</strain>
    </source>
</reference>
<accession>A0ABY4V6A5</accession>